<evidence type="ECO:0000256" key="5">
    <source>
        <dbReference type="ARBA" id="ARBA00047811"/>
    </source>
</evidence>
<dbReference type="GO" id="GO:0000082">
    <property type="term" value="P:G1/S transition of mitotic cell cycle"/>
    <property type="evidence" value="ECO:0007669"/>
    <property type="project" value="TreeGrafter"/>
</dbReference>
<dbReference type="RefSeq" id="XP_033593603.1">
    <property type="nucleotide sequence ID" value="XM_033732153.1"/>
</dbReference>
<evidence type="ECO:0000313" key="8">
    <source>
        <dbReference type="EMBL" id="KAF2487034.1"/>
    </source>
</evidence>
<dbReference type="PROSITE" id="PS50011">
    <property type="entry name" value="PROTEIN_KINASE_DOM"/>
    <property type="match status" value="1"/>
</dbReference>
<dbReference type="Proteomes" id="UP000799767">
    <property type="component" value="Unassembled WGS sequence"/>
</dbReference>
<dbReference type="GO" id="GO:0000307">
    <property type="term" value="C:cyclin-dependent protein kinase holoenzyme complex"/>
    <property type="evidence" value="ECO:0007669"/>
    <property type="project" value="TreeGrafter"/>
</dbReference>
<dbReference type="GO" id="GO:0010468">
    <property type="term" value="P:regulation of gene expression"/>
    <property type="evidence" value="ECO:0007669"/>
    <property type="project" value="TreeGrafter"/>
</dbReference>
<feature type="domain" description="Protein kinase" evidence="7">
    <location>
        <begin position="102"/>
        <end position="397"/>
    </location>
</feature>
<comment type="similarity">
    <text evidence="1">Belongs to the protein kinase superfamily. CMGC Ser/Thr protein kinase family. CDC2/CDKX subfamily.</text>
</comment>
<dbReference type="SMART" id="SM00220">
    <property type="entry name" value="S_TKc"/>
    <property type="match status" value="1"/>
</dbReference>
<dbReference type="OrthoDB" id="413582at2759"/>
<dbReference type="Gene3D" id="1.10.510.10">
    <property type="entry name" value="Transferase(Phosphotransferase) domain 1"/>
    <property type="match status" value="1"/>
</dbReference>
<evidence type="ECO:0000256" key="1">
    <source>
        <dbReference type="ARBA" id="ARBA00006485"/>
    </source>
</evidence>
<dbReference type="GO" id="GO:0005524">
    <property type="term" value="F:ATP binding"/>
    <property type="evidence" value="ECO:0007669"/>
    <property type="project" value="UniProtKB-KW"/>
</dbReference>
<protein>
    <recommendedName>
        <fullName evidence="2">cyclin-dependent kinase</fullName>
        <ecNumber evidence="2">2.7.11.22</ecNumber>
    </recommendedName>
</protein>
<name>A0A6A6Q4V7_9PEZI</name>
<dbReference type="Pfam" id="PF00069">
    <property type="entry name" value="Pkinase"/>
    <property type="match status" value="1"/>
</dbReference>
<accession>A0A6A6Q4V7</accession>
<dbReference type="GO" id="GO:0005634">
    <property type="term" value="C:nucleus"/>
    <property type="evidence" value="ECO:0007669"/>
    <property type="project" value="TreeGrafter"/>
</dbReference>
<dbReference type="EC" id="2.7.11.22" evidence="2"/>
<dbReference type="GO" id="GO:0010389">
    <property type="term" value="P:regulation of G2/M transition of mitotic cell cycle"/>
    <property type="evidence" value="ECO:0007669"/>
    <property type="project" value="TreeGrafter"/>
</dbReference>
<keyword evidence="3" id="KW-0547">Nucleotide-binding</keyword>
<proteinExistence type="inferred from homology"/>
<evidence type="ECO:0000256" key="4">
    <source>
        <dbReference type="ARBA" id="ARBA00022840"/>
    </source>
</evidence>
<keyword evidence="8" id="KW-0418">Kinase</keyword>
<dbReference type="GO" id="GO:0005737">
    <property type="term" value="C:cytoplasm"/>
    <property type="evidence" value="ECO:0007669"/>
    <property type="project" value="TreeGrafter"/>
</dbReference>
<dbReference type="SUPFAM" id="SSF56112">
    <property type="entry name" value="Protein kinase-like (PK-like)"/>
    <property type="match status" value="1"/>
</dbReference>
<comment type="catalytic activity">
    <reaction evidence="5">
        <text>L-threonyl-[protein] + ATP = O-phospho-L-threonyl-[protein] + ADP + H(+)</text>
        <dbReference type="Rhea" id="RHEA:46608"/>
        <dbReference type="Rhea" id="RHEA-COMP:11060"/>
        <dbReference type="Rhea" id="RHEA-COMP:11605"/>
        <dbReference type="ChEBI" id="CHEBI:15378"/>
        <dbReference type="ChEBI" id="CHEBI:30013"/>
        <dbReference type="ChEBI" id="CHEBI:30616"/>
        <dbReference type="ChEBI" id="CHEBI:61977"/>
        <dbReference type="ChEBI" id="CHEBI:456216"/>
        <dbReference type="EC" id="2.7.11.22"/>
    </reaction>
</comment>
<organism evidence="8 9">
    <name type="scientific">Neohortaea acidophila</name>
    <dbReference type="NCBI Taxonomy" id="245834"/>
    <lineage>
        <taxon>Eukaryota</taxon>
        <taxon>Fungi</taxon>
        <taxon>Dikarya</taxon>
        <taxon>Ascomycota</taxon>
        <taxon>Pezizomycotina</taxon>
        <taxon>Dothideomycetes</taxon>
        <taxon>Dothideomycetidae</taxon>
        <taxon>Mycosphaerellales</taxon>
        <taxon>Teratosphaeriaceae</taxon>
        <taxon>Neohortaea</taxon>
    </lineage>
</organism>
<dbReference type="GeneID" id="54473155"/>
<keyword evidence="8" id="KW-0132">Cell division</keyword>
<dbReference type="InterPro" id="IPR008271">
    <property type="entry name" value="Ser/Thr_kinase_AS"/>
</dbReference>
<dbReference type="EMBL" id="MU001631">
    <property type="protein sequence ID" value="KAF2487034.1"/>
    <property type="molecule type" value="Genomic_DNA"/>
</dbReference>
<dbReference type="InterPro" id="IPR000719">
    <property type="entry name" value="Prot_kinase_dom"/>
</dbReference>
<evidence type="ECO:0000256" key="2">
    <source>
        <dbReference type="ARBA" id="ARBA00012425"/>
    </source>
</evidence>
<dbReference type="PANTHER" id="PTHR24056">
    <property type="entry name" value="CELL DIVISION PROTEIN KINASE"/>
    <property type="match status" value="1"/>
</dbReference>
<evidence type="ECO:0000256" key="6">
    <source>
        <dbReference type="ARBA" id="ARBA00048367"/>
    </source>
</evidence>
<dbReference type="PROSITE" id="PS00108">
    <property type="entry name" value="PROTEIN_KINASE_ST"/>
    <property type="match status" value="1"/>
</dbReference>
<dbReference type="Gene3D" id="3.30.200.20">
    <property type="entry name" value="Phosphorylase Kinase, domain 1"/>
    <property type="match status" value="1"/>
</dbReference>
<dbReference type="InterPro" id="IPR050108">
    <property type="entry name" value="CDK"/>
</dbReference>
<keyword evidence="8" id="KW-0131">Cell cycle</keyword>
<evidence type="ECO:0000313" key="9">
    <source>
        <dbReference type="Proteomes" id="UP000799767"/>
    </source>
</evidence>
<dbReference type="GO" id="GO:0030332">
    <property type="term" value="F:cyclin binding"/>
    <property type="evidence" value="ECO:0007669"/>
    <property type="project" value="TreeGrafter"/>
</dbReference>
<dbReference type="AlphaFoldDB" id="A0A6A6Q4V7"/>
<dbReference type="GO" id="GO:0051301">
    <property type="term" value="P:cell division"/>
    <property type="evidence" value="ECO:0007669"/>
    <property type="project" value="UniProtKB-KW"/>
</dbReference>
<dbReference type="GO" id="GO:0007165">
    <property type="term" value="P:signal transduction"/>
    <property type="evidence" value="ECO:0007669"/>
    <property type="project" value="TreeGrafter"/>
</dbReference>
<evidence type="ECO:0000256" key="3">
    <source>
        <dbReference type="ARBA" id="ARBA00022741"/>
    </source>
</evidence>
<evidence type="ECO:0000259" key="7">
    <source>
        <dbReference type="PROSITE" id="PS50011"/>
    </source>
</evidence>
<comment type="catalytic activity">
    <reaction evidence="6">
        <text>L-seryl-[protein] + ATP = O-phospho-L-seryl-[protein] + ADP + H(+)</text>
        <dbReference type="Rhea" id="RHEA:17989"/>
        <dbReference type="Rhea" id="RHEA-COMP:9863"/>
        <dbReference type="Rhea" id="RHEA-COMP:11604"/>
        <dbReference type="ChEBI" id="CHEBI:15378"/>
        <dbReference type="ChEBI" id="CHEBI:29999"/>
        <dbReference type="ChEBI" id="CHEBI:30616"/>
        <dbReference type="ChEBI" id="CHEBI:83421"/>
        <dbReference type="ChEBI" id="CHEBI:456216"/>
        <dbReference type="EC" id="2.7.11.22"/>
    </reaction>
</comment>
<dbReference type="InterPro" id="IPR011009">
    <property type="entry name" value="Kinase-like_dom_sf"/>
</dbReference>
<dbReference type="GO" id="GO:0004693">
    <property type="term" value="F:cyclin-dependent protein serine/threonine kinase activity"/>
    <property type="evidence" value="ECO:0007669"/>
    <property type="project" value="UniProtKB-EC"/>
</dbReference>
<keyword evidence="9" id="KW-1185">Reference proteome</keyword>
<keyword evidence="8" id="KW-0808">Transferase</keyword>
<keyword evidence="4" id="KW-0067">ATP-binding</keyword>
<gene>
    <name evidence="8" type="ORF">BDY17DRAFT_288194</name>
</gene>
<reference evidence="8" key="1">
    <citation type="journal article" date="2020" name="Stud. Mycol.">
        <title>101 Dothideomycetes genomes: a test case for predicting lifestyles and emergence of pathogens.</title>
        <authorList>
            <person name="Haridas S."/>
            <person name="Albert R."/>
            <person name="Binder M."/>
            <person name="Bloem J."/>
            <person name="Labutti K."/>
            <person name="Salamov A."/>
            <person name="Andreopoulos B."/>
            <person name="Baker S."/>
            <person name="Barry K."/>
            <person name="Bills G."/>
            <person name="Bluhm B."/>
            <person name="Cannon C."/>
            <person name="Castanera R."/>
            <person name="Culley D."/>
            <person name="Daum C."/>
            <person name="Ezra D."/>
            <person name="Gonzalez J."/>
            <person name="Henrissat B."/>
            <person name="Kuo A."/>
            <person name="Liang C."/>
            <person name="Lipzen A."/>
            <person name="Lutzoni F."/>
            <person name="Magnuson J."/>
            <person name="Mondo S."/>
            <person name="Nolan M."/>
            <person name="Ohm R."/>
            <person name="Pangilinan J."/>
            <person name="Park H.-J."/>
            <person name="Ramirez L."/>
            <person name="Alfaro M."/>
            <person name="Sun H."/>
            <person name="Tritt A."/>
            <person name="Yoshinaga Y."/>
            <person name="Zwiers L.-H."/>
            <person name="Turgeon B."/>
            <person name="Goodwin S."/>
            <person name="Spatafora J."/>
            <person name="Crous P."/>
            <person name="Grigoriev I."/>
        </authorList>
    </citation>
    <scope>NUCLEOTIDE SEQUENCE</scope>
    <source>
        <strain evidence="8">CBS 113389</strain>
    </source>
</reference>
<sequence length="399" mass="43621">MSTNWQTGLTFSDRLVATSKISAAYTAANPNCAPSEASKYAKGVEESARKHATSMTEYAEQCAEATRRLLHSAESGSETENHVPEASVVEETTDPGVCIGRYTNARHFVDGLFSEVYKASLPGTESTTGRGRTVALKVTTTSLVRPPHNAEREARILLVAISPHVVPLLESFKQPGGKLVLAFPYMLHDLDVLLHRRQLPSQARRPILRDLFSGLAHLHSLGIIHRDIKPSNILLASPTGPAYIADFGIAWSATDAASEPAKDKILDVGTTCYRPPELLFGHAAYDCSLDLWAAGCVAAQVICLNGKTLFDAGDLGSELALIKSIFETLGTPNTSVWPEAATFPDWGKMNFRIYPRRPWEQILPGVEVDALDFVSRLVVYESGSRLRPEQALQHPYLRT</sequence>
<dbReference type="PANTHER" id="PTHR24056:SF576">
    <property type="entry name" value="SERINE_THREONINE-PROTEIN KINASE CSK1"/>
    <property type="match status" value="1"/>
</dbReference>